<keyword evidence="1" id="KW-0479">Metal-binding</keyword>
<sequence>KRCQTFCDYRYNCLRKKSGDKFTILGESKFKAMNQYFVYLVRWLILSIKYLLNFGDRLNSMNQTILHIVRWSVWYMKYRFNFGDNLHTVRLSLQPLNANPEAPNFNITALGNGIVARMNHIQINQENGNDNGICIVQVEVEVVLPLDITTMTINRNGNGDPGWFLRWIEIDGGHRFSFYKTITDGVFSSRKDTLLPQDESSQYNLDLRNCHLAEQKLKYGYELYNGGDLELPVKIRNLPMEENFSLHYFVTNSVLPEARMFISKEIVILKNWLPKRWRTFVEINTAYQMYFKTPKGNINWENDLHFAQQRLNQCNSSLIRRVNNQNEIADIMNILPNGVLNAIVDVNAVIENGQLYFTNINMPENLGIPSPVVLFQMTDDEGFRPVAIKLNVANGGEVVFQPDDDPNAWMLAKMWANISDASMQLSVVHLGLTHLLMEGVAICVHRNLSSRHPIYKLLVPHFYYNLAINEMARDLLFIPGGYLDTTTKIHSAGVLQLIKQRLGDWNMNIDGTFPVDLQERGLTGDGGVNNVNIPGFFYAEDGVRLYNAIHKYVEQYVHHYYSGVNDEDIMDRLLCDTEIQAFYAELVLPRAQENGGIGMQGVPGNNGRFETTGQLIDTLTSTIFICSVMHAATNFPQYDQYGFPPNYSTLLHGAPPQNANVIEDQAVLDCLPSVRETFNIMTIFTLLSQETTQPLGQSEVQLIEDPNAVTILNTFKAELVQIEQEINGRNQAIIAGNQNFIPYTRLLPSNIPNSIAI</sequence>
<evidence type="ECO:0000256" key="3">
    <source>
        <dbReference type="ARBA" id="ARBA00023002"/>
    </source>
</evidence>
<dbReference type="OrthoDB" id="407298at2759"/>
<dbReference type="InterPro" id="IPR000907">
    <property type="entry name" value="LipOase"/>
</dbReference>
<organism evidence="5 6">
    <name type="scientific">Mytilus galloprovincialis</name>
    <name type="common">Mediterranean mussel</name>
    <dbReference type="NCBI Taxonomy" id="29158"/>
    <lineage>
        <taxon>Eukaryota</taxon>
        <taxon>Metazoa</taxon>
        <taxon>Spiralia</taxon>
        <taxon>Lophotrochozoa</taxon>
        <taxon>Mollusca</taxon>
        <taxon>Bivalvia</taxon>
        <taxon>Autobranchia</taxon>
        <taxon>Pteriomorphia</taxon>
        <taxon>Mytilida</taxon>
        <taxon>Mytiloidea</taxon>
        <taxon>Mytilidae</taxon>
        <taxon>Mytilinae</taxon>
        <taxon>Mytilus</taxon>
    </lineage>
</organism>
<dbReference type="EMBL" id="UYJE01009492">
    <property type="protein sequence ID" value="VDI74005.1"/>
    <property type="molecule type" value="Genomic_DNA"/>
</dbReference>
<name>A0A8B6H5J0_MYTGA</name>
<dbReference type="PANTHER" id="PTHR11771">
    <property type="entry name" value="LIPOXYGENASE"/>
    <property type="match status" value="1"/>
</dbReference>
<feature type="domain" description="Lipoxygenase" evidence="4">
    <location>
        <begin position="371"/>
        <end position="757"/>
    </location>
</feature>
<accession>A0A8B6H5J0</accession>
<evidence type="ECO:0000256" key="1">
    <source>
        <dbReference type="ARBA" id="ARBA00022723"/>
    </source>
</evidence>
<dbReference type="Gene3D" id="1.20.245.10">
    <property type="entry name" value="Lipoxygenase-1, Domain 5"/>
    <property type="match status" value="1"/>
</dbReference>
<dbReference type="AlphaFoldDB" id="A0A8B6H5J0"/>
<dbReference type="GO" id="GO:0034440">
    <property type="term" value="P:lipid oxidation"/>
    <property type="evidence" value="ECO:0007669"/>
    <property type="project" value="InterPro"/>
</dbReference>
<keyword evidence="2" id="KW-0223">Dioxygenase</keyword>
<evidence type="ECO:0000259" key="4">
    <source>
        <dbReference type="PROSITE" id="PS51393"/>
    </source>
</evidence>
<dbReference type="InterPro" id="IPR013819">
    <property type="entry name" value="LipOase_C"/>
</dbReference>
<keyword evidence="6" id="KW-1185">Reference proteome</keyword>
<reference evidence="5" key="1">
    <citation type="submission" date="2018-11" db="EMBL/GenBank/DDBJ databases">
        <authorList>
            <person name="Alioto T."/>
            <person name="Alioto T."/>
        </authorList>
    </citation>
    <scope>NUCLEOTIDE SEQUENCE</scope>
</reference>
<proteinExistence type="predicted"/>
<dbReference type="Pfam" id="PF00305">
    <property type="entry name" value="Lipoxygenase"/>
    <property type="match status" value="1"/>
</dbReference>
<dbReference type="Gene3D" id="3.10.450.60">
    <property type="match status" value="1"/>
</dbReference>
<protein>
    <submittedName>
        <fullName evidence="5">Lipoxygenase</fullName>
        <ecNumber evidence="5">1.13.11.12</ecNumber>
    </submittedName>
</protein>
<feature type="non-terminal residue" evidence="5">
    <location>
        <position position="757"/>
    </location>
</feature>
<dbReference type="Proteomes" id="UP000596742">
    <property type="component" value="Unassembled WGS sequence"/>
</dbReference>
<comment type="caution">
    <text evidence="5">The sequence shown here is derived from an EMBL/GenBank/DDBJ whole genome shotgun (WGS) entry which is preliminary data.</text>
</comment>
<dbReference type="EC" id="1.13.11.12" evidence="5"/>
<dbReference type="PRINTS" id="PR00087">
    <property type="entry name" value="LIPOXYGENASE"/>
</dbReference>
<gene>
    <name evidence="5" type="ORF">MGAL_10B028207</name>
</gene>
<evidence type="ECO:0000313" key="5">
    <source>
        <dbReference type="EMBL" id="VDI74005.1"/>
    </source>
</evidence>
<dbReference type="PROSITE" id="PS51393">
    <property type="entry name" value="LIPOXYGENASE_3"/>
    <property type="match status" value="1"/>
</dbReference>
<evidence type="ECO:0000313" key="6">
    <source>
        <dbReference type="Proteomes" id="UP000596742"/>
    </source>
</evidence>
<dbReference type="SUPFAM" id="SSF48484">
    <property type="entry name" value="Lipoxigenase"/>
    <property type="match status" value="1"/>
</dbReference>
<dbReference type="GO" id="GO:0016165">
    <property type="term" value="F:linoleate 13S-lipoxygenase activity"/>
    <property type="evidence" value="ECO:0007669"/>
    <property type="project" value="UniProtKB-EC"/>
</dbReference>
<keyword evidence="3 5" id="KW-0560">Oxidoreductase</keyword>
<dbReference type="InterPro" id="IPR036226">
    <property type="entry name" value="LipOase_C_sf"/>
</dbReference>
<evidence type="ECO:0000256" key="2">
    <source>
        <dbReference type="ARBA" id="ARBA00022964"/>
    </source>
</evidence>
<dbReference type="GO" id="GO:0046872">
    <property type="term" value="F:metal ion binding"/>
    <property type="evidence" value="ECO:0007669"/>
    <property type="project" value="UniProtKB-KW"/>
</dbReference>